<evidence type="ECO:0000313" key="3">
    <source>
        <dbReference type="Proteomes" id="UP000054477"/>
    </source>
</evidence>
<dbReference type="AlphaFoldDB" id="A0A0C9X0Y9"/>
<dbReference type="OrthoDB" id="3035502at2759"/>
<sequence length="426" mass="47161">MTLGSKSGSKASHKTTNPLKARHSQLSSRIANAHILSGRGTISGSSSSHHVTHSLSRVSVGVCLPGQKELLTSTQIQARTAKDYLGYQERLNAMTATQRNALLHSSEGILADDDNDQPSFDILDILSGENPVDISHVGGEFADLLAIGDDLLGPSSRWPPAHDYRTRRNRTQRRTEAFTRQLPSLVKAYMGWMHEMGESGFAGEYTPCPDADVQGESLIKVIDLLSSCSAAIAHLRGDDFVATSIVKHGLIPCAPFSPTAAFTIRCLEFYRVSHNRCPHLSIHAFIKSICDLHLIPFKSHISRQFSISYDLYLSIRNLADEITQKALGRDSEDWRLRHIYPPCTYVLEGEEKLKFSMLYTIDGNDSLKRIQRREAAPVPLDDDASTLREPVLGDSSELKDTREAGKGVYLTNVAKIWLSDMTSADW</sequence>
<gene>
    <name evidence="2" type="ORF">K443DRAFT_15410</name>
</gene>
<name>A0A0C9X0Y9_9AGAR</name>
<dbReference type="STRING" id="1095629.A0A0C9X0Y9"/>
<dbReference type="HOGENOM" id="CLU_644152_0_0_1"/>
<protein>
    <recommendedName>
        <fullName evidence="4">CxC1-like cysteine cluster associated with KDZ transposases domain-containing protein</fullName>
    </recommendedName>
</protein>
<dbReference type="EMBL" id="KN839244">
    <property type="protein sequence ID" value="KIJ90227.1"/>
    <property type="molecule type" value="Genomic_DNA"/>
</dbReference>
<proteinExistence type="predicted"/>
<accession>A0A0C9X0Y9</accession>
<evidence type="ECO:0000313" key="2">
    <source>
        <dbReference type="EMBL" id="KIJ90227.1"/>
    </source>
</evidence>
<dbReference type="Proteomes" id="UP000054477">
    <property type="component" value="Unassembled WGS sequence"/>
</dbReference>
<reference evidence="2 3" key="1">
    <citation type="submission" date="2014-04" db="EMBL/GenBank/DDBJ databases">
        <authorList>
            <consortium name="DOE Joint Genome Institute"/>
            <person name="Kuo A."/>
            <person name="Kohler A."/>
            <person name="Nagy L.G."/>
            <person name="Floudas D."/>
            <person name="Copeland A."/>
            <person name="Barry K.W."/>
            <person name="Cichocki N."/>
            <person name="Veneault-Fourrey C."/>
            <person name="LaButti K."/>
            <person name="Lindquist E.A."/>
            <person name="Lipzen A."/>
            <person name="Lundell T."/>
            <person name="Morin E."/>
            <person name="Murat C."/>
            <person name="Sun H."/>
            <person name="Tunlid A."/>
            <person name="Henrissat B."/>
            <person name="Grigoriev I.V."/>
            <person name="Hibbett D.S."/>
            <person name="Martin F."/>
            <person name="Nordberg H.P."/>
            <person name="Cantor M.N."/>
            <person name="Hua S.X."/>
        </authorList>
    </citation>
    <scope>NUCLEOTIDE SEQUENCE [LARGE SCALE GENOMIC DNA]</scope>
    <source>
        <strain evidence="2 3">LaAM-08-1</strain>
    </source>
</reference>
<organism evidence="2 3">
    <name type="scientific">Laccaria amethystina LaAM-08-1</name>
    <dbReference type="NCBI Taxonomy" id="1095629"/>
    <lineage>
        <taxon>Eukaryota</taxon>
        <taxon>Fungi</taxon>
        <taxon>Dikarya</taxon>
        <taxon>Basidiomycota</taxon>
        <taxon>Agaricomycotina</taxon>
        <taxon>Agaricomycetes</taxon>
        <taxon>Agaricomycetidae</taxon>
        <taxon>Agaricales</taxon>
        <taxon>Agaricineae</taxon>
        <taxon>Hydnangiaceae</taxon>
        <taxon>Laccaria</taxon>
    </lineage>
</organism>
<keyword evidence="3" id="KW-1185">Reference proteome</keyword>
<evidence type="ECO:0000256" key="1">
    <source>
        <dbReference type="SAM" id="MobiDB-lite"/>
    </source>
</evidence>
<feature type="region of interest" description="Disordered" evidence="1">
    <location>
        <begin position="1"/>
        <end position="23"/>
    </location>
</feature>
<evidence type="ECO:0008006" key="4">
    <source>
        <dbReference type="Google" id="ProtNLM"/>
    </source>
</evidence>
<reference evidence="3" key="2">
    <citation type="submission" date="2015-01" db="EMBL/GenBank/DDBJ databases">
        <title>Evolutionary Origins and Diversification of the Mycorrhizal Mutualists.</title>
        <authorList>
            <consortium name="DOE Joint Genome Institute"/>
            <consortium name="Mycorrhizal Genomics Consortium"/>
            <person name="Kohler A."/>
            <person name="Kuo A."/>
            <person name="Nagy L.G."/>
            <person name="Floudas D."/>
            <person name="Copeland A."/>
            <person name="Barry K.W."/>
            <person name="Cichocki N."/>
            <person name="Veneault-Fourrey C."/>
            <person name="LaButti K."/>
            <person name="Lindquist E.A."/>
            <person name="Lipzen A."/>
            <person name="Lundell T."/>
            <person name="Morin E."/>
            <person name="Murat C."/>
            <person name="Riley R."/>
            <person name="Ohm R."/>
            <person name="Sun H."/>
            <person name="Tunlid A."/>
            <person name="Henrissat B."/>
            <person name="Grigoriev I.V."/>
            <person name="Hibbett D.S."/>
            <person name="Martin F."/>
        </authorList>
    </citation>
    <scope>NUCLEOTIDE SEQUENCE [LARGE SCALE GENOMIC DNA]</scope>
    <source>
        <strain evidence="3">LaAM-08-1</strain>
    </source>
</reference>